<reference evidence="8 9" key="1">
    <citation type="submission" date="2015-08" db="EMBL/GenBank/DDBJ databases">
        <title>The genome of the Asian arowana (Scleropages formosus).</title>
        <authorList>
            <person name="Tan M.H."/>
            <person name="Gan H.M."/>
            <person name="Croft L.J."/>
            <person name="Austin C.M."/>
        </authorList>
    </citation>
    <scope>NUCLEOTIDE SEQUENCE [LARGE SCALE GENOMIC DNA]</scope>
    <source>
        <strain evidence="8">Aro1</strain>
    </source>
</reference>
<dbReference type="PROSITE" id="PS50176">
    <property type="entry name" value="ARM_REPEAT"/>
    <property type="match status" value="2"/>
</dbReference>
<dbReference type="Pfam" id="PF00514">
    <property type="entry name" value="Arm"/>
    <property type="match status" value="2"/>
</dbReference>
<dbReference type="Proteomes" id="UP000034805">
    <property type="component" value="Unassembled WGS sequence"/>
</dbReference>
<comment type="subcellular location">
    <subcellularLocation>
        <location evidence="1">Cell junction</location>
    </subcellularLocation>
</comment>
<feature type="repeat" description="ARM" evidence="6">
    <location>
        <begin position="392"/>
        <end position="434"/>
    </location>
</feature>
<feature type="repeat" description="ARM" evidence="6">
    <location>
        <begin position="350"/>
        <end position="392"/>
    </location>
</feature>
<evidence type="ECO:0000256" key="5">
    <source>
        <dbReference type="ARBA" id="ARBA00022949"/>
    </source>
</evidence>
<evidence type="ECO:0000256" key="1">
    <source>
        <dbReference type="ARBA" id="ARBA00004282"/>
    </source>
</evidence>
<evidence type="ECO:0000256" key="4">
    <source>
        <dbReference type="ARBA" id="ARBA00022889"/>
    </source>
</evidence>
<evidence type="ECO:0000313" key="9">
    <source>
        <dbReference type="Proteomes" id="UP000034805"/>
    </source>
</evidence>
<dbReference type="InterPro" id="IPR016024">
    <property type="entry name" value="ARM-type_fold"/>
</dbReference>
<dbReference type="GO" id="GO:0005634">
    <property type="term" value="C:nucleus"/>
    <property type="evidence" value="ECO:0007669"/>
    <property type="project" value="TreeGrafter"/>
</dbReference>
<evidence type="ECO:0000313" key="8">
    <source>
        <dbReference type="EMBL" id="KPP60672.1"/>
    </source>
</evidence>
<dbReference type="SUPFAM" id="SSF48371">
    <property type="entry name" value="ARM repeat"/>
    <property type="match status" value="1"/>
</dbReference>
<dbReference type="AlphaFoldDB" id="A0A0P7U1S5"/>
<dbReference type="PANTHER" id="PTHR10372">
    <property type="entry name" value="PLAKOPHILLIN-RELATED"/>
    <property type="match status" value="1"/>
</dbReference>
<comment type="similarity">
    <text evidence="2">Belongs to the beta-catenin family.</text>
</comment>
<dbReference type="GO" id="GO:0005912">
    <property type="term" value="C:adherens junction"/>
    <property type="evidence" value="ECO:0007669"/>
    <property type="project" value="TreeGrafter"/>
</dbReference>
<protein>
    <submittedName>
        <fullName evidence="8">Plakophilin-3-like</fullName>
    </submittedName>
</protein>
<dbReference type="GO" id="GO:0005737">
    <property type="term" value="C:cytoplasm"/>
    <property type="evidence" value="ECO:0007669"/>
    <property type="project" value="TreeGrafter"/>
</dbReference>
<organism evidence="8 9">
    <name type="scientific">Scleropages formosus</name>
    <name type="common">Asian bonytongue</name>
    <name type="synonym">Osteoglossum formosum</name>
    <dbReference type="NCBI Taxonomy" id="113540"/>
    <lineage>
        <taxon>Eukaryota</taxon>
        <taxon>Metazoa</taxon>
        <taxon>Chordata</taxon>
        <taxon>Craniata</taxon>
        <taxon>Vertebrata</taxon>
        <taxon>Euteleostomi</taxon>
        <taxon>Actinopterygii</taxon>
        <taxon>Neopterygii</taxon>
        <taxon>Teleostei</taxon>
        <taxon>Osteoglossocephala</taxon>
        <taxon>Osteoglossomorpha</taxon>
        <taxon>Osteoglossiformes</taxon>
        <taxon>Osteoglossidae</taxon>
        <taxon>Scleropages</taxon>
    </lineage>
</organism>
<accession>A0A0P7U1S5</accession>
<evidence type="ECO:0000256" key="6">
    <source>
        <dbReference type="PROSITE-ProRule" id="PRU00259"/>
    </source>
</evidence>
<dbReference type="GO" id="GO:0005886">
    <property type="term" value="C:plasma membrane"/>
    <property type="evidence" value="ECO:0007669"/>
    <property type="project" value="TreeGrafter"/>
</dbReference>
<evidence type="ECO:0000256" key="3">
    <source>
        <dbReference type="ARBA" id="ARBA00022737"/>
    </source>
</evidence>
<keyword evidence="5" id="KW-0965">Cell junction</keyword>
<proteinExistence type="inferred from homology"/>
<name>A0A0P7U1S5_SCLFO</name>
<feature type="compositionally biased region" description="Basic and acidic residues" evidence="7">
    <location>
        <begin position="1"/>
        <end position="11"/>
    </location>
</feature>
<dbReference type="InterPro" id="IPR011989">
    <property type="entry name" value="ARM-like"/>
</dbReference>
<keyword evidence="4" id="KW-0130">Cell adhesion</keyword>
<feature type="region of interest" description="Disordered" evidence="7">
    <location>
        <begin position="1"/>
        <end position="22"/>
    </location>
</feature>
<dbReference type="EMBL" id="JARO02010457">
    <property type="protein sequence ID" value="KPP60672.1"/>
    <property type="molecule type" value="Genomic_DNA"/>
</dbReference>
<gene>
    <name evidence="8" type="ORF">Z043_121304</name>
</gene>
<evidence type="ECO:0000256" key="2">
    <source>
        <dbReference type="ARBA" id="ARBA00005462"/>
    </source>
</evidence>
<dbReference type="Gene3D" id="1.25.10.10">
    <property type="entry name" value="Leucine-rich Repeat Variant"/>
    <property type="match status" value="1"/>
</dbReference>
<dbReference type="PANTHER" id="PTHR10372:SF1">
    <property type="entry name" value="PLAKOPHILIN-3"/>
    <property type="match status" value="1"/>
</dbReference>
<comment type="caution">
    <text evidence="8">The sequence shown here is derived from an EMBL/GenBank/DDBJ whole genome shotgun (WGS) entry which is preliminary data.</text>
</comment>
<evidence type="ECO:0000256" key="7">
    <source>
        <dbReference type="SAM" id="MobiDB-lite"/>
    </source>
</evidence>
<dbReference type="GO" id="GO:0098609">
    <property type="term" value="P:cell-cell adhesion"/>
    <property type="evidence" value="ECO:0007669"/>
    <property type="project" value="InterPro"/>
</dbReference>
<dbReference type="STRING" id="113540.ENSSFOP00015046333"/>
<keyword evidence="3" id="KW-0677">Repeat</keyword>
<dbReference type="SMART" id="SM00185">
    <property type="entry name" value="ARM"/>
    <property type="match status" value="4"/>
</dbReference>
<dbReference type="InterPro" id="IPR000225">
    <property type="entry name" value="Armadillo"/>
</dbReference>
<feature type="region of interest" description="Disordered" evidence="7">
    <location>
        <begin position="37"/>
        <end position="58"/>
    </location>
</feature>
<sequence length="781" mass="83832">MWGARDTRECENLPAPSTRPDAVLGCDAAERRPRPRAVCPVRTGTSSSLTLEGGTPEAPSASYYGISPSVKYSTYNPAFSSKSHMMTGSHTIPAPKISQFSSHSLVDTGSWRGGGSSFYQSTRQQVESSGVGRVGTLTGTLSQGTVRQAPKTQQRMSSYVDQDFAYNGPVLDRSVSQQRHTLYGDSSFGQLGTTGSINRGLGGVGPGGGAIGAGAEAELSYRNSFEGPAHRTLTRMSRTPRASIYSVQGQQMSGTSQGVTVQQQTGGGSLLRSSSVKSVVSLAKGADIMDGQMEAGGSMGKFTGINQLDMRTAVAQLSSSDPELQVQGAAFIQHECYHKAEAKTQVAQLKGIPALVQLFNCGNTEVQRYATGAMRNVIYENIENKTLLLQAGGISQLIEALKEPDNDLRKNITGILWNLSSKDNLKEKLAQDALPQLTEKILVPLASGGDSEAIQQSPSEADIFCNTTGCLRYMPDGLQCVGIGAVTSCGSSTLKSIQDGTMEGQGVENSVCILRNLSYQLYSEMPPSVLARLEGPSRGQDYTRSDGIGCFAPQSKKAKDKLNPDLFTLSEVAKQPKGQEWLWHPQVVGLFKRVLQSCESNTTTTREAAAGALNNITAGDYRWASVLSHVALEQEHILPVLLDQLCTSSDQELRSVTGLLRNLSRHARNKDNMAAKVVNPLITRLPSDGHQKEPSSEVVVSICSILNNLVTVSLSAARDITNFDGLQKLMAIKDNHDSSPGKLKAAKAAATVLTNMFQYKKLHANYSQKGFTRKSFNEISI</sequence>
<dbReference type="InterPro" id="IPR028435">
    <property type="entry name" value="Plakophilin/d_Catenin"/>
</dbReference>